<dbReference type="EMBL" id="LT629749">
    <property type="protein sequence ID" value="SDS89213.1"/>
    <property type="molecule type" value="Genomic_DNA"/>
</dbReference>
<dbReference type="AlphaFoldDB" id="A0A1H1VWS7"/>
<keyword evidence="2" id="KW-0378">Hydrolase</keyword>
<dbReference type="Proteomes" id="UP000199092">
    <property type="component" value="Chromosome I"/>
</dbReference>
<reference evidence="2 3" key="1">
    <citation type="submission" date="2016-10" db="EMBL/GenBank/DDBJ databases">
        <authorList>
            <person name="de Groot N.N."/>
        </authorList>
    </citation>
    <scope>NUCLEOTIDE SEQUENCE [LARGE SCALE GENOMIC DNA]</scope>
    <source>
        <strain evidence="2 3">DSM 21741</strain>
    </source>
</reference>
<evidence type="ECO:0000313" key="3">
    <source>
        <dbReference type="Proteomes" id="UP000199092"/>
    </source>
</evidence>
<protein>
    <submittedName>
        <fullName evidence="2">Endonuclease YncB, thermonuclease family</fullName>
    </submittedName>
</protein>
<dbReference type="GO" id="GO:0004519">
    <property type="term" value="F:endonuclease activity"/>
    <property type="evidence" value="ECO:0007669"/>
    <property type="project" value="UniProtKB-KW"/>
</dbReference>
<gene>
    <name evidence="2" type="ORF">SAMN04488543_2593</name>
</gene>
<dbReference type="GO" id="GO:0003676">
    <property type="term" value="F:nucleic acid binding"/>
    <property type="evidence" value="ECO:0007669"/>
    <property type="project" value="InterPro"/>
</dbReference>
<dbReference type="RefSeq" id="WP_197677021.1">
    <property type="nucleotide sequence ID" value="NZ_LT629749.1"/>
</dbReference>
<keyword evidence="3" id="KW-1185">Reference proteome</keyword>
<feature type="domain" description="TNase-like" evidence="1">
    <location>
        <begin position="19"/>
        <end position="152"/>
    </location>
</feature>
<dbReference type="Gene3D" id="2.40.50.90">
    <property type="match status" value="1"/>
</dbReference>
<evidence type="ECO:0000313" key="2">
    <source>
        <dbReference type="EMBL" id="SDS89213.1"/>
    </source>
</evidence>
<keyword evidence="2" id="KW-0540">Nuclease</keyword>
<dbReference type="PROSITE" id="PS50830">
    <property type="entry name" value="TNASE_3"/>
    <property type="match status" value="1"/>
</dbReference>
<dbReference type="STRING" id="546871.SAMN04488543_2593"/>
<name>A0A1H1VWS7_9ACTN</name>
<accession>A0A1H1VWS7</accession>
<keyword evidence="2" id="KW-0255">Endonuclease</keyword>
<organism evidence="2 3">
    <name type="scientific">Friedmanniella luteola</name>
    <dbReference type="NCBI Taxonomy" id="546871"/>
    <lineage>
        <taxon>Bacteria</taxon>
        <taxon>Bacillati</taxon>
        <taxon>Actinomycetota</taxon>
        <taxon>Actinomycetes</taxon>
        <taxon>Propionibacteriales</taxon>
        <taxon>Nocardioidaceae</taxon>
        <taxon>Friedmanniella</taxon>
    </lineage>
</organism>
<sequence>MTAVAVVVGLLALAADRREGQRDTVVRVVDGDTVVVDDDDAQHRVRLLDVDTPETVAPGQPVQCLGPEASALLEQRLPVGAEVVLEFDEDRLDRYDRELAGVFDADDVLVNAEIARAGLGVAVVHTPNRRFYADVLEAQEEAERRERGRYSPSLACTPGPR</sequence>
<evidence type="ECO:0000259" key="1">
    <source>
        <dbReference type="PROSITE" id="PS50830"/>
    </source>
</evidence>
<dbReference type="InterPro" id="IPR035437">
    <property type="entry name" value="SNase_OB-fold_sf"/>
</dbReference>
<dbReference type="SUPFAM" id="SSF50199">
    <property type="entry name" value="Staphylococcal nuclease"/>
    <property type="match status" value="1"/>
</dbReference>
<dbReference type="PROSITE" id="PS01123">
    <property type="entry name" value="TNASE_1"/>
    <property type="match status" value="1"/>
</dbReference>
<dbReference type="InterPro" id="IPR016071">
    <property type="entry name" value="Staphylococal_nuclease_OB-fold"/>
</dbReference>
<dbReference type="Pfam" id="PF00565">
    <property type="entry name" value="SNase"/>
    <property type="match status" value="1"/>
</dbReference>
<proteinExistence type="predicted"/>
<dbReference type="SMART" id="SM00318">
    <property type="entry name" value="SNc"/>
    <property type="match status" value="1"/>
</dbReference>
<dbReference type="InterPro" id="IPR002071">
    <property type="entry name" value="Thermonucl_AS"/>
</dbReference>